<protein>
    <submittedName>
        <fullName evidence="1">Microtubule-associated protein 70</fullName>
    </submittedName>
</protein>
<comment type="caution">
    <text evidence="1">The sequence shown here is derived from an EMBL/GenBank/DDBJ whole genome shotgun (WGS) entry which is preliminary data.</text>
</comment>
<accession>A0ACB7VGL8</accession>
<sequence length="582" mass="65876">MGSLRLQEGGQMETFLTSSHPVMIELNRLENKLRDKERELGVANNEIKALKMMELMKDKAMSEKSNDLLKSDVKLRTTEKQLEDKNLEIKKLRNEKKEALAAQFAAEAALRRVHATQKDVETVPVEDVVAPLQYEIKLYKDEISVLKENNKVLDRVTKSKDMALVEAEKILRSTLEQALIVENMRNQNLELKRQIAILQEENKLLDKTNHQKVVEVQKRTQTIQELEESLLAASAATNTLCEYRCQVSQLNEEKKVLERELAKTKVSANRVAAAVANEWKDENDKVMPAKQQLDKQRFLQGEIQRLRDKLAVSARPVKAEAQVKDRAQLRIEKMEEGLKHVPSLPTKQAEGSNRVIRIISRSMGPNRRSVSQPRGSLIGNRIFTQQQANSAFEGTDSTMNMKQANITVMNHVTGKNMVRKTLSVPRSKFSDDYGKENTRVKANSACSDEEIIFKEVEVSGEVEANKCSDVNSQNTGTTETVSGFLYDRLQKEVICLRKSQELKEGELHTKDDEIKVKMLLGKVDALTKVIKADSKNMKRELASRGQELLVVKSDNIKQKNRSVSNSKRSIKLPDVSTSSRGA</sequence>
<keyword evidence="2" id="KW-1185">Reference proteome</keyword>
<dbReference type="Proteomes" id="UP000827976">
    <property type="component" value="Chromosome 8"/>
</dbReference>
<evidence type="ECO:0000313" key="2">
    <source>
        <dbReference type="Proteomes" id="UP000827976"/>
    </source>
</evidence>
<evidence type="ECO:0000313" key="1">
    <source>
        <dbReference type="EMBL" id="KAH7673337.1"/>
    </source>
</evidence>
<reference evidence="2" key="1">
    <citation type="journal article" date="2022" name="Nat. Commun.">
        <title>Chromosome evolution and the genetic basis of agronomically important traits in greater yam.</title>
        <authorList>
            <person name="Bredeson J.V."/>
            <person name="Lyons J.B."/>
            <person name="Oniyinde I.O."/>
            <person name="Okereke N.R."/>
            <person name="Kolade O."/>
            <person name="Nnabue I."/>
            <person name="Nwadili C.O."/>
            <person name="Hribova E."/>
            <person name="Parker M."/>
            <person name="Nwogha J."/>
            <person name="Shu S."/>
            <person name="Carlson J."/>
            <person name="Kariba R."/>
            <person name="Muthemba S."/>
            <person name="Knop K."/>
            <person name="Barton G.J."/>
            <person name="Sherwood A.V."/>
            <person name="Lopez-Montes A."/>
            <person name="Asiedu R."/>
            <person name="Jamnadass R."/>
            <person name="Muchugi A."/>
            <person name="Goodstein D."/>
            <person name="Egesi C.N."/>
            <person name="Featherston J."/>
            <person name="Asfaw A."/>
            <person name="Simpson G.G."/>
            <person name="Dolezel J."/>
            <person name="Hendre P.S."/>
            <person name="Van Deynze A."/>
            <person name="Kumar P.L."/>
            <person name="Obidiegwu J.E."/>
            <person name="Bhattacharjee R."/>
            <person name="Rokhsar D.S."/>
        </authorList>
    </citation>
    <scope>NUCLEOTIDE SEQUENCE [LARGE SCALE GENOMIC DNA]</scope>
    <source>
        <strain evidence="2">cv. TDa95/00328</strain>
    </source>
</reference>
<proteinExistence type="predicted"/>
<organism evidence="1 2">
    <name type="scientific">Dioscorea alata</name>
    <name type="common">Purple yam</name>
    <dbReference type="NCBI Taxonomy" id="55571"/>
    <lineage>
        <taxon>Eukaryota</taxon>
        <taxon>Viridiplantae</taxon>
        <taxon>Streptophyta</taxon>
        <taxon>Embryophyta</taxon>
        <taxon>Tracheophyta</taxon>
        <taxon>Spermatophyta</taxon>
        <taxon>Magnoliopsida</taxon>
        <taxon>Liliopsida</taxon>
        <taxon>Dioscoreales</taxon>
        <taxon>Dioscoreaceae</taxon>
        <taxon>Dioscorea</taxon>
    </lineage>
</organism>
<name>A0ACB7VGL8_DIOAL</name>
<gene>
    <name evidence="1" type="ORF">IHE45_08G001900</name>
</gene>
<dbReference type="EMBL" id="CM037018">
    <property type="protein sequence ID" value="KAH7673337.1"/>
    <property type="molecule type" value="Genomic_DNA"/>
</dbReference>